<feature type="region of interest" description="Disordered" evidence="1">
    <location>
        <begin position="166"/>
        <end position="192"/>
    </location>
</feature>
<proteinExistence type="predicted"/>
<feature type="compositionally biased region" description="Polar residues" evidence="1">
    <location>
        <begin position="166"/>
        <end position="175"/>
    </location>
</feature>
<dbReference type="AlphaFoldDB" id="A0A4R8J1X0"/>
<protein>
    <submittedName>
        <fullName evidence="2">Uncharacterized protein</fullName>
    </submittedName>
</protein>
<dbReference type="EMBL" id="SOQX01000001">
    <property type="protein sequence ID" value="TDY03853.1"/>
    <property type="molecule type" value="Genomic_DNA"/>
</dbReference>
<evidence type="ECO:0000313" key="2">
    <source>
        <dbReference type="EMBL" id="TDY03853.1"/>
    </source>
</evidence>
<gene>
    <name evidence="2" type="ORF">EDC23_0224</name>
</gene>
<comment type="caution">
    <text evidence="2">The sequence shown here is derived from an EMBL/GenBank/DDBJ whole genome shotgun (WGS) entry which is preliminary data.</text>
</comment>
<reference evidence="2 3" key="1">
    <citation type="submission" date="2019-03" db="EMBL/GenBank/DDBJ databases">
        <title>Genomic Encyclopedia of Type Strains, Phase IV (KMG-IV): sequencing the most valuable type-strain genomes for metagenomic binning, comparative biology and taxonomic classification.</title>
        <authorList>
            <person name="Goeker M."/>
        </authorList>
    </citation>
    <scope>NUCLEOTIDE SEQUENCE [LARGE SCALE GENOMIC DNA]</scope>
    <source>
        <strain evidence="2 3">DSM 16326</strain>
    </source>
</reference>
<dbReference type="RefSeq" id="WP_134080424.1">
    <property type="nucleotide sequence ID" value="NZ_SOQX01000001.1"/>
</dbReference>
<name>A0A4R8J1X0_9GAMM</name>
<evidence type="ECO:0000313" key="3">
    <source>
        <dbReference type="Proteomes" id="UP000294914"/>
    </source>
</evidence>
<accession>A0A4R8J1X0</accession>
<sequence>MDKENGQLSQWHSLVSDAEQLAGIQLEPDLESYLVFTLMRYLSRPEMTQRVLALDYLQAALSQGREQQHQLRDVGDQCLLYCGLFPRRAERRRVRVSYYVDLGRSAYRHLGDSRDPLSTLYTELALTFVMAMDVLQAIRNMRQEQRLDPLNNLELWQDTGSALAQQSLKQVTDATPQADPDSRRTRGKGRLH</sequence>
<keyword evidence="3" id="KW-1185">Reference proteome</keyword>
<dbReference type="Proteomes" id="UP000294914">
    <property type="component" value="Unassembled WGS sequence"/>
</dbReference>
<organism evidence="2 3">
    <name type="scientific">Thiohalophilus thiocyanatoxydans</name>
    <dbReference type="NCBI Taxonomy" id="381308"/>
    <lineage>
        <taxon>Bacteria</taxon>
        <taxon>Pseudomonadati</taxon>
        <taxon>Pseudomonadota</taxon>
        <taxon>Gammaproteobacteria</taxon>
        <taxon>Thiohalomonadales</taxon>
        <taxon>Thiohalophilaceae</taxon>
        <taxon>Thiohalophilus</taxon>
    </lineage>
</organism>
<evidence type="ECO:0000256" key="1">
    <source>
        <dbReference type="SAM" id="MobiDB-lite"/>
    </source>
</evidence>
<dbReference type="OrthoDB" id="5659936at2"/>